<dbReference type="InterPro" id="IPR050268">
    <property type="entry name" value="NADH-dep_flavin_reductase"/>
</dbReference>
<accession>A0ABT6EXM6</accession>
<dbReference type="PANTHER" id="PTHR30466:SF11">
    <property type="entry name" value="FLAVIN-DEPENDENT MONOOXYGENASE, REDUCTASE SUBUNIT HSAB"/>
    <property type="match status" value="1"/>
</dbReference>
<evidence type="ECO:0000259" key="4">
    <source>
        <dbReference type="SMART" id="SM00903"/>
    </source>
</evidence>
<name>A0ABT6EXM6_9SYNE</name>
<protein>
    <submittedName>
        <fullName evidence="5">Flavin reductase family protein</fullName>
    </submittedName>
</protein>
<dbReference type="Proteomes" id="UP001154265">
    <property type="component" value="Unassembled WGS sequence"/>
</dbReference>
<sequence length="194" mass="22131">MLFEQADPEIYLLTTALGDQLAGQIATWVMPISLIPDPLRLIVALSPTGQTCQFIDRRGQFFIHLLATDQIPWLSHFGLYSGFDCDKFTGLDYQLTPSGLPHLKGTCAWAECEVLWKIDTGDRYLFLAHSLHQSHDPTKHPLRLTQGRNGLSPAEQDQHRQKYEADIQRARQLLQSADHWQMSPVAEKDIPRRE</sequence>
<keyword evidence="6" id="KW-1185">Reference proteome</keyword>
<proteinExistence type="inferred from homology"/>
<dbReference type="SMART" id="SM00903">
    <property type="entry name" value="Flavin_Reduct"/>
    <property type="match status" value="1"/>
</dbReference>
<keyword evidence="2" id="KW-0560">Oxidoreductase</keyword>
<evidence type="ECO:0000256" key="3">
    <source>
        <dbReference type="SAM" id="MobiDB-lite"/>
    </source>
</evidence>
<dbReference type="RefSeq" id="WP_277866406.1">
    <property type="nucleotide sequence ID" value="NZ_JAKKUT010000002.1"/>
</dbReference>
<dbReference type="PANTHER" id="PTHR30466">
    <property type="entry name" value="FLAVIN REDUCTASE"/>
    <property type="match status" value="1"/>
</dbReference>
<dbReference type="Pfam" id="PF01613">
    <property type="entry name" value="Flavin_Reduct"/>
    <property type="match status" value="1"/>
</dbReference>
<feature type="compositionally biased region" description="Basic and acidic residues" evidence="3">
    <location>
        <begin position="156"/>
        <end position="165"/>
    </location>
</feature>
<comment type="similarity">
    <text evidence="1">Belongs to the non-flavoprotein flavin reductase family.</text>
</comment>
<gene>
    <name evidence="5" type="ORF">L3556_06050</name>
</gene>
<feature type="region of interest" description="Disordered" evidence="3">
    <location>
        <begin position="134"/>
        <end position="165"/>
    </location>
</feature>
<feature type="domain" description="Flavin reductase like" evidence="4">
    <location>
        <begin position="3"/>
        <end position="151"/>
    </location>
</feature>
<dbReference type="SUPFAM" id="SSF50475">
    <property type="entry name" value="FMN-binding split barrel"/>
    <property type="match status" value="1"/>
</dbReference>
<reference evidence="5" key="2">
    <citation type="submission" date="2022-01" db="EMBL/GenBank/DDBJ databases">
        <authorList>
            <person name="Zivanovic Y."/>
            <person name="Moreira D."/>
            <person name="Lopez-Garcia P."/>
        </authorList>
    </citation>
    <scope>NUCLEOTIDE SEQUENCE</scope>
    <source>
        <strain evidence="5">G9</strain>
    </source>
</reference>
<dbReference type="EMBL" id="JAKKUT010000002">
    <property type="protein sequence ID" value="MDG2990497.1"/>
    <property type="molecule type" value="Genomic_DNA"/>
</dbReference>
<dbReference type="InterPro" id="IPR002563">
    <property type="entry name" value="Flavin_Rdtase-like_dom"/>
</dbReference>
<organism evidence="5 6">
    <name type="scientific">Candidatus Synechococcus calcipolaris G9</name>
    <dbReference type="NCBI Taxonomy" id="1497997"/>
    <lineage>
        <taxon>Bacteria</taxon>
        <taxon>Bacillati</taxon>
        <taxon>Cyanobacteriota</taxon>
        <taxon>Cyanophyceae</taxon>
        <taxon>Synechococcales</taxon>
        <taxon>Synechococcaceae</taxon>
        <taxon>Synechococcus</taxon>
    </lineage>
</organism>
<evidence type="ECO:0000256" key="1">
    <source>
        <dbReference type="ARBA" id="ARBA00008898"/>
    </source>
</evidence>
<dbReference type="InterPro" id="IPR012349">
    <property type="entry name" value="Split_barrel_FMN-bd"/>
</dbReference>
<dbReference type="Gene3D" id="2.30.110.10">
    <property type="entry name" value="Electron Transport, Fmn-binding Protein, Chain A"/>
    <property type="match status" value="1"/>
</dbReference>
<comment type="caution">
    <text evidence="5">The sequence shown here is derived from an EMBL/GenBank/DDBJ whole genome shotgun (WGS) entry which is preliminary data.</text>
</comment>
<evidence type="ECO:0000256" key="2">
    <source>
        <dbReference type="ARBA" id="ARBA00023002"/>
    </source>
</evidence>
<evidence type="ECO:0000313" key="6">
    <source>
        <dbReference type="Proteomes" id="UP001154265"/>
    </source>
</evidence>
<reference evidence="5" key="1">
    <citation type="journal article" date="2022" name="Genome Biol. Evol.">
        <title>A New Gene Family Diagnostic for Intracellular Biomineralization of Amorphous Ca Carbonates by Cyanobacteria.</title>
        <authorList>
            <person name="Benzerara K."/>
            <person name="Duprat E."/>
            <person name="Bitard-Feildel T."/>
            <person name="Caumes G."/>
            <person name="Cassier-Chauvat C."/>
            <person name="Chauvat F."/>
            <person name="Dezi M."/>
            <person name="Diop S.I."/>
            <person name="Gaschignard G."/>
            <person name="Gorgen S."/>
            <person name="Gugger M."/>
            <person name="Lopez-Garcia P."/>
            <person name="Millet M."/>
            <person name="Skouri-Panet F."/>
            <person name="Moreira D."/>
            <person name="Callebaut I."/>
        </authorList>
    </citation>
    <scope>NUCLEOTIDE SEQUENCE</scope>
    <source>
        <strain evidence="5">G9</strain>
    </source>
</reference>
<evidence type="ECO:0000313" key="5">
    <source>
        <dbReference type="EMBL" id="MDG2990497.1"/>
    </source>
</evidence>